<comment type="caution">
    <text evidence="2">The sequence shown here is derived from an EMBL/GenBank/DDBJ whole genome shotgun (WGS) entry which is preliminary data.</text>
</comment>
<reference evidence="2 3" key="1">
    <citation type="submission" date="2019-06" db="EMBL/GenBank/DDBJ databases">
        <title>Sequencing the genomes of 1000 actinobacteria strains.</title>
        <authorList>
            <person name="Klenk H.-P."/>
        </authorList>
    </citation>
    <scope>NUCLEOTIDE SEQUENCE [LARGE SCALE GENOMIC DNA]</scope>
    <source>
        <strain evidence="2 3">DSM 44819</strain>
    </source>
</reference>
<dbReference type="Gene3D" id="1.10.10.2910">
    <property type="match status" value="1"/>
</dbReference>
<accession>A0A542XLE3</accession>
<organism evidence="2 3">
    <name type="scientific">Salinispora arenicola</name>
    <dbReference type="NCBI Taxonomy" id="168697"/>
    <lineage>
        <taxon>Bacteria</taxon>
        <taxon>Bacillati</taxon>
        <taxon>Actinomycetota</taxon>
        <taxon>Actinomycetes</taxon>
        <taxon>Micromonosporales</taxon>
        <taxon>Micromonosporaceae</taxon>
        <taxon>Salinispora</taxon>
    </lineage>
</organism>
<evidence type="ECO:0008006" key="5">
    <source>
        <dbReference type="Google" id="ProtNLM"/>
    </source>
</evidence>
<evidence type="ECO:0000313" key="3">
    <source>
        <dbReference type="Proteomes" id="UP000315983"/>
    </source>
</evidence>
<sequence length="174" mass="19639">MRRAGLSRRCRRLINELRIPAPFDLDEFLRCFAAQRGRSLKVTPLPVLSEPGFASGVWVATDSTDYVLYNDRTSPLHQRHIILHEMGHMIFAHNERRLSDNVVPDGGFPNLEPRSARHLMGRVHYSEPEEEEAEMVATLLLEAIGEVPGPSRFSGLLAEAEALLGFRKPTRARS</sequence>
<gene>
    <name evidence="2" type="ORF">FB564_1771</name>
    <name evidence="1" type="ORF">Sar04_43170</name>
</gene>
<dbReference type="RefSeq" id="WP_016813945.1">
    <property type="nucleotide sequence ID" value="NZ_BOQM01000044.1"/>
</dbReference>
<dbReference type="Proteomes" id="UP000315983">
    <property type="component" value="Unassembled WGS sequence"/>
</dbReference>
<dbReference type="AlphaFoldDB" id="A0A542XLE3"/>
<evidence type="ECO:0000313" key="2">
    <source>
        <dbReference type="EMBL" id="TQL36661.1"/>
    </source>
</evidence>
<dbReference type="EMBL" id="VFOL01000001">
    <property type="protein sequence ID" value="TQL36661.1"/>
    <property type="molecule type" value="Genomic_DNA"/>
</dbReference>
<dbReference type="EMBL" id="BOQM01000044">
    <property type="protein sequence ID" value="GIM87581.1"/>
    <property type="molecule type" value="Genomic_DNA"/>
</dbReference>
<proteinExistence type="predicted"/>
<protein>
    <recommendedName>
        <fullName evidence="5">IrrE N-terminal-like domain-containing protein</fullName>
    </recommendedName>
</protein>
<evidence type="ECO:0000313" key="4">
    <source>
        <dbReference type="Proteomes" id="UP000677457"/>
    </source>
</evidence>
<dbReference type="GeneID" id="93771053"/>
<name>A0A542XLE3_SALAC</name>
<reference evidence="1 4" key="2">
    <citation type="submission" date="2021-03" db="EMBL/GenBank/DDBJ databases">
        <title>Whole genome shotgun sequence of Salinispora arenicola NBRC 105043.</title>
        <authorList>
            <person name="Komaki H."/>
            <person name="Tamura T."/>
        </authorList>
    </citation>
    <scope>NUCLEOTIDE SEQUENCE [LARGE SCALE GENOMIC DNA]</scope>
    <source>
        <strain evidence="1 4">NBRC 105043</strain>
    </source>
</reference>
<dbReference type="Proteomes" id="UP000677457">
    <property type="component" value="Unassembled WGS sequence"/>
</dbReference>
<evidence type="ECO:0000313" key="1">
    <source>
        <dbReference type="EMBL" id="GIM87581.1"/>
    </source>
</evidence>
<keyword evidence="4" id="KW-1185">Reference proteome</keyword>